<evidence type="ECO:0000256" key="2">
    <source>
        <dbReference type="ARBA" id="ARBA00022679"/>
    </source>
</evidence>
<keyword evidence="3" id="KW-0949">S-adenosyl-L-methionine</keyword>
<dbReference type="Gene3D" id="3.40.50.150">
    <property type="entry name" value="Vaccinia Virus protein VP39"/>
    <property type="match status" value="1"/>
</dbReference>
<evidence type="ECO:0000313" key="4">
    <source>
        <dbReference type="EMBL" id="QJC53603.1"/>
    </source>
</evidence>
<dbReference type="GO" id="GO:0008757">
    <property type="term" value="F:S-adenosylmethionine-dependent methyltransferase activity"/>
    <property type="evidence" value="ECO:0007669"/>
    <property type="project" value="TreeGrafter"/>
</dbReference>
<organism evidence="4 5">
    <name type="scientific">Paenibacillus albicereus</name>
    <dbReference type="NCBI Taxonomy" id="2726185"/>
    <lineage>
        <taxon>Bacteria</taxon>
        <taxon>Bacillati</taxon>
        <taxon>Bacillota</taxon>
        <taxon>Bacilli</taxon>
        <taxon>Bacillales</taxon>
        <taxon>Paenibacillaceae</taxon>
        <taxon>Paenibacillus</taxon>
    </lineage>
</organism>
<dbReference type="CDD" id="cd02440">
    <property type="entry name" value="AdoMet_MTases"/>
    <property type="match status" value="1"/>
</dbReference>
<evidence type="ECO:0000256" key="1">
    <source>
        <dbReference type="ARBA" id="ARBA00022603"/>
    </source>
</evidence>
<dbReference type="PROSITE" id="PS51682">
    <property type="entry name" value="SAM_OMT_I"/>
    <property type="match status" value="1"/>
</dbReference>
<dbReference type="PANTHER" id="PTHR10509:SF14">
    <property type="entry name" value="CAFFEOYL-COA O-METHYLTRANSFERASE 3-RELATED"/>
    <property type="match status" value="1"/>
</dbReference>
<evidence type="ECO:0000256" key="3">
    <source>
        <dbReference type="ARBA" id="ARBA00022691"/>
    </source>
</evidence>
<dbReference type="KEGG" id="palr:HGI30_20080"/>
<name>A0A6H2H1P0_9BACL</name>
<keyword evidence="1 4" id="KW-0489">Methyltransferase</keyword>
<dbReference type="SUPFAM" id="SSF53335">
    <property type="entry name" value="S-adenosyl-L-methionine-dependent methyltransferases"/>
    <property type="match status" value="1"/>
</dbReference>
<dbReference type="GO" id="GO:0008171">
    <property type="term" value="F:O-methyltransferase activity"/>
    <property type="evidence" value="ECO:0007669"/>
    <property type="project" value="InterPro"/>
</dbReference>
<dbReference type="AlphaFoldDB" id="A0A6H2H1P0"/>
<dbReference type="RefSeq" id="WP_168909140.1">
    <property type="nucleotide sequence ID" value="NZ_CP051428.1"/>
</dbReference>
<evidence type="ECO:0000313" key="5">
    <source>
        <dbReference type="Proteomes" id="UP000502136"/>
    </source>
</evidence>
<accession>A0A6H2H1P0</accession>
<dbReference type="InterPro" id="IPR029063">
    <property type="entry name" value="SAM-dependent_MTases_sf"/>
</dbReference>
<dbReference type="PANTHER" id="PTHR10509">
    <property type="entry name" value="O-METHYLTRANSFERASE-RELATED"/>
    <property type="match status" value="1"/>
</dbReference>
<dbReference type="EMBL" id="CP051428">
    <property type="protein sequence ID" value="QJC53603.1"/>
    <property type="molecule type" value="Genomic_DNA"/>
</dbReference>
<proteinExistence type="predicted"/>
<gene>
    <name evidence="4" type="ORF">HGI30_20080</name>
</gene>
<dbReference type="Proteomes" id="UP000502136">
    <property type="component" value="Chromosome"/>
</dbReference>
<reference evidence="4 5" key="1">
    <citation type="submission" date="2020-04" db="EMBL/GenBank/DDBJ databases">
        <title>Novel Paenibacillus strain UniB2 isolated from commercial digestive syrup.</title>
        <authorList>
            <person name="Thorat V."/>
            <person name="Kirdat K."/>
            <person name="Tiwarekar B."/>
            <person name="Yadav A."/>
        </authorList>
    </citation>
    <scope>NUCLEOTIDE SEQUENCE [LARGE SCALE GENOMIC DNA]</scope>
    <source>
        <strain evidence="4 5">UniB2</strain>
    </source>
</reference>
<dbReference type="GO" id="GO:0032259">
    <property type="term" value="P:methylation"/>
    <property type="evidence" value="ECO:0007669"/>
    <property type="project" value="UniProtKB-KW"/>
</dbReference>
<dbReference type="Pfam" id="PF01596">
    <property type="entry name" value="Methyltransf_3"/>
    <property type="match status" value="1"/>
</dbReference>
<protein>
    <submittedName>
        <fullName evidence="4">O-methyltransferase</fullName>
    </submittedName>
</protein>
<keyword evidence="5" id="KW-1185">Reference proteome</keyword>
<sequence length="224" mass="24145">MKQIWKDVDRYLEEKLCGREPEAAALDAALQANREAGLPAIDVSRGQGKLLQLLARMSGARRVLEIGTLGGYSTIWLAGALPADGRLVTLELEAEHAELACGNLRRAGLERLVEVRQGAALDRLDELIAAGEEPFDFIFIDADKPNNPAYLERALRLSRPGTVIVADNIVRDGEVIDGKSTDPRVQGIRMFLEQLGSDPRLSAAALQTVGGKGYDGFAVAIVNG</sequence>
<dbReference type="InterPro" id="IPR050362">
    <property type="entry name" value="Cation-dep_OMT"/>
</dbReference>
<dbReference type="InterPro" id="IPR002935">
    <property type="entry name" value="SAM_O-MeTrfase"/>
</dbReference>
<keyword evidence="2 4" id="KW-0808">Transferase</keyword>